<feature type="transmembrane region" description="Helical" evidence="7">
    <location>
        <begin position="405"/>
        <end position="428"/>
    </location>
</feature>
<evidence type="ECO:0000256" key="5">
    <source>
        <dbReference type="ARBA" id="ARBA00022989"/>
    </source>
</evidence>
<feature type="transmembrane region" description="Helical" evidence="7">
    <location>
        <begin position="277"/>
        <end position="299"/>
    </location>
</feature>
<feature type="transmembrane region" description="Helical" evidence="7">
    <location>
        <begin position="143"/>
        <end position="167"/>
    </location>
</feature>
<evidence type="ECO:0000256" key="2">
    <source>
        <dbReference type="ARBA" id="ARBA00022475"/>
    </source>
</evidence>
<dbReference type="PANTHER" id="PTHR33362">
    <property type="entry name" value="SIALIC ACID TRAP TRANSPORTER PERMEASE PROTEIN SIAT-RELATED"/>
    <property type="match status" value="1"/>
</dbReference>
<evidence type="ECO:0000259" key="8">
    <source>
        <dbReference type="Pfam" id="PF06808"/>
    </source>
</evidence>
<dbReference type="EMBL" id="FUXX01000009">
    <property type="protein sequence ID" value="SKA59986.1"/>
    <property type="molecule type" value="Genomic_DNA"/>
</dbReference>
<comment type="function">
    <text evidence="7">Part of the tripartite ATP-independent periplasmic (TRAP) transport system.</text>
</comment>
<reference evidence="10" key="1">
    <citation type="submission" date="2017-02" db="EMBL/GenBank/DDBJ databases">
        <authorList>
            <person name="Varghese N."/>
            <person name="Submissions S."/>
        </authorList>
    </citation>
    <scope>NUCLEOTIDE SEQUENCE [LARGE SCALE GENOMIC DNA]</scope>
    <source>
        <strain evidence="10">DSM 3072</strain>
    </source>
</reference>
<dbReference type="AlphaFoldDB" id="A0A1T4V528"/>
<organism evidence="9 10">
    <name type="scientific">Succinivibrio dextrinosolvens DSM 3072</name>
    <dbReference type="NCBI Taxonomy" id="1123324"/>
    <lineage>
        <taxon>Bacteria</taxon>
        <taxon>Pseudomonadati</taxon>
        <taxon>Pseudomonadota</taxon>
        <taxon>Gammaproteobacteria</taxon>
        <taxon>Aeromonadales</taxon>
        <taxon>Succinivibrionaceae</taxon>
        <taxon>Succinivibrio</taxon>
    </lineage>
</organism>
<proteinExistence type="inferred from homology"/>
<keyword evidence="6 7" id="KW-0472">Membrane</keyword>
<evidence type="ECO:0000313" key="9">
    <source>
        <dbReference type="EMBL" id="SKA59986.1"/>
    </source>
</evidence>
<dbReference type="GO" id="GO:0005886">
    <property type="term" value="C:plasma membrane"/>
    <property type="evidence" value="ECO:0007669"/>
    <property type="project" value="UniProtKB-SubCell"/>
</dbReference>
<evidence type="ECO:0000256" key="7">
    <source>
        <dbReference type="RuleBase" id="RU369079"/>
    </source>
</evidence>
<feature type="transmembrane region" description="Helical" evidence="7">
    <location>
        <begin position="107"/>
        <end position="131"/>
    </location>
</feature>
<accession>A0A1T4V528</accession>
<feature type="transmembrane region" description="Helical" evidence="7">
    <location>
        <begin position="319"/>
        <end position="352"/>
    </location>
</feature>
<keyword evidence="7" id="KW-0813">Transport</keyword>
<dbReference type="STRING" id="83771.SAMN02910357_01444"/>
<protein>
    <recommendedName>
        <fullName evidence="7">TRAP transporter large permease protein</fullName>
    </recommendedName>
</protein>
<dbReference type="InterPro" id="IPR010656">
    <property type="entry name" value="DctM"/>
</dbReference>
<dbReference type="Proteomes" id="UP000242432">
    <property type="component" value="Unassembled WGS sequence"/>
</dbReference>
<keyword evidence="5 7" id="KW-1133">Transmembrane helix</keyword>
<dbReference type="RefSeq" id="WP_078928325.1">
    <property type="nucleotide sequence ID" value="NZ_FUXX01000009.1"/>
</dbReference>
<evidence type="ECO:0000313" key="10">
    <source>
        <dbReference type="Proteomes" id="UP000242432"/>
    </source>
</evidence>
<comment type="caution">
    <text evidence="7">Lacks conserved residue(s) required for the propagation of feature annotation.</text>
</comment>
<keyword evidence="2" id="KW-1003">Cell membrane</keyword>
<feature type="transmembrane region" description="Helical" evidence="7">
    <location>
        <begin position="52"/>
        <end position="71"/>
    </location>
</feature>
<keyword evidence="10" id="KW-1185">Reference proteome</keyword>
<evidence type="ECO:0000256" key="6">
    <source>
        <dbReference type="ARBA" id="ARBA00023136"/>
    </source>
</evidence>
<dbReference type="GO" id="GO:0022857">
    <property type="term" value="F:transmembrane transporter activity"/>
    <property type="evidence" value="ECO:0007669"/>
    <property type="project" value="UniProtKB-UniRule"/>
</dbReference>
<dbReference type="PANTHER" id="PTHR33362:SF2">
    <property type="entry name" value="TRAP TRANSPORTER LARGE PERMEASE PROTEIN"/>
    <property type="match status" value="1"/>
</dbReference>
<feature type="domain" description="TRAP C4-dicarboxylate transport system permease DctM subunit" evidence="8">
    <location>
        <begin position="11"/>
        <end position="420"/>
    </location>
</feature>
<comment type="subunit">
    <text evidence="7">The complex comprises the extracytoplasmic solute receptor protein and the two transmembrane proteins.</text>
</comment>
<dbReference type="NCBIfam" id="TIGR00786">
    <property type="entry name" value="dctM"/>
    <property type="match status" value="1"/>
</dbReference>
<keyword evidence="4 7" id="KW-0812">Transmembrane</keyword>
<sequence>MTVIVSILLAVCLVGLLILGTPICIAIAISSVVAGGVALDFDMMLQTGAQRTFTGISVFTLIAIPFFILAGDIMNQGGIALRLMNFARLLVGRLPGCYAHTNAMANMMFGAISGSGVAAASAMGSIVGPIAEKEGYERDYMATVNIATAPTGLLIPPSNVLITYALVSGGTSVAALFIAGYIPGILWGLVCMVLAGFLAHSRGYKKDSQKITLPIAMKITFDALPSLLLIVLVIGGIVAGAFTATEGAIVAVVYSLILSLCYRTINLKKLLKIYANSVQMTGIIILLIGVSSIMSWVISFVNIPDAVGELLRGVSESKIVIMLIINIVLLFVGTFLDTTPAVLIFTPIFLPIAQSCGISPVEFGIIITFNLCIGLITPPVGNILFVGVKVGKTTIEKVIKPLLPYYALIFMVLMLITYLPFLSSYLAYLAGYPEALGPVSKDMLGLTP</sequence>
<evidence type="ECO:0000256" key="3">
    <source>
        <dbReference type="ARBA" id="ARBA00022519"/>
    </source>
</evidence>
<evidence type="ECO:0000256" key="1">
    <source>
        <dbReference type="ARBA" id="ARBA00004429"/>
    </source>
</evidence>
<name>A0A1T4V528_9GAMM</name>
<keyword evidence="3 7" id="KW-0997">Cell inner membrane</keyword>
<feature type="transmembrane region" description="Helical" evidence="7">
    <location>
        <begin position="219"/>
        <end position="242"/>
    </location>
</feature>
<comment type="subcellular location">
    <subcellularLocation>
        <location evidence="1 7">Cell inner membrane</location>
        <topology evidence="1 7">Multi-pass membrane protein</topology>
    </subcellularLocation>
</comment>
<dbReference type="InterPro" id="IPR004681">
    <property type="entry name" value="TRAP_DctM"/>
</dbReference>
<gene>
    <name evidence="9" type="ORF">SAMN02745213_00780</name>
</gene>
<dbReference type="Pfam" id="PF06808">
    <property type="entry name" value="DctM"/>
    <property type="match status" value="1"/>
</dbReference>
<dbReference type="PIRSF" id="PIRSF006066">
    <property type="entry name" value="HI0050"/>
    <property type="match status" value="1"/>
</dbReference>
<comment type="similarity">
    <text evidence="7">Belongs to the TRAP transporter large permease family.</text>
</comment>
<feature type="transmembrane region" description="Helical" evidence="7">
    <location>
        <begin position="364"/>
        <end position="385"/>
    </location>
</feature>
<feature type="transmembrane region" description="Helical" evidence="7">
    <location>
        <begin position="173"/>
        <end position="198"/>
    </location>
</feature>
<evidence type="ECO:0000256" key="4">
    <source>
        <dbReference type="ARBA" id="ARBA00022692"/>
    </source>
</evidence>